<protein>
    <recommendedName>
        <fullName evidence="2">Alanine dehydrogenase/pyridine nucleotide transhydrogenase N-terminal domain-containing protein</fullName>
    </recommendedName>
</protein>
<dbReference type="AlphaFoldDB" id="A0A382WCX4"/>
<dbReference type="InterPro" id="IPR007886">
    <property type="entry name" value="AlaDH/PNT_N"/>
</dbReference>
<feature type="domain" description="Alanine dehydrogenase/pyridine nucleotide transhydrogenase N-terminal" evidence="2">
    <location>
        <begin position="4"/>
        <end position="33"/>
    </location>
</feature>
<keyword evidence="1" id="KW-0520">NAD</keyword>
<dbReference type="SUPFAM" id="SSF52283">
    <property type="entry name" value="Formate/glycerate dehydrogenase catalytic domain-like"/>
    <property type="match status" value="1"/>
</dbReference>
<feature type="non-terminal residue" evidence="3">
    <location>
        <position position="33"/>
    </location>
</feature>
<evidence type="ECO:0000313" key="3">
    <source>
        <dbReference type="EMBL" id="SVD56494.1"/>
    </source>
</evidence>
<gene>
    <name evidence="3" type="ORF">METZ01_LOCUS409348</name>
</gene>
<dbReference type="Pfam" id="PF05222">
    <property type="entry name" value="AlaDh_PNT_N"/>
    <property type="match status" value="1"/>
</dbReference>
<organism evidence="3">
    <name type="scientific">marine metagenome</name>
    <dbReference type="NCBI Taxonomy" id="408172"/>
    <lineage>
        <taxon>unclassified sequences</taxon>
        <taxon>metagenomes</taxon>
        <taxon>ecological metagenomes</taxon>
    </lineage>
</organism>
<accession>A0A382WCX4</accession>
<dbReference type="PROSITE" id="PS00836">
    <property type="entry name" value="ALADH_PNT_1"/>
    <property type="match status" value="1"/>
</dbReference>
<dbReference type="Gene3D" id="3.40.50.720">
    <property type="entry name" value="NAD(P)-binding Rossmann-like Domain"/>
    <property type="match status" value="1"/>
</dbReference>
<sequence length="33" mass="3670">MKIGVPKEIYHGEKRVATTPEVASQLKKLGFDV</sequence>
<evidence type="ECO:0000259" key="2">
    <source>
        <dbReference type="Pfam" id="PF05222"/>
    </source>
</evidence>
<proteinExistence type="predicted"/>
<name>A0A382WCX4_9ZZZZ</name>
<dbReference type="GO" id="GO:0016491">
    <property type="term" value="F:oxidoreductase activity"/>
    <property type="evidence" value="ECO:0007669"/>
    <property type="project" value="InterPro"/>
</dbReference>
<dbReference type="InterPro" id="IPR008142">
    <property type="entry name" value="AlaDH/PNT_CS1"/>
</dbReference>
<dbReference type="EMBL" id="UINC01158774">
    <property type="protein sequence ID" value="SVD56494.1"/>
    <property type="molecule type" value="Genomic_DNA"/>
</dbReference>
<reference evidence="3" key="1">
    <citation type="submission" date="2018-05" db="EMBL/GenBank/DDBJ databases">
        <authorList>
            <person name="Lanie J.A."/>
            <person name="Ng W.-L."/>
            <person name="Kazmierczak K.M."/>
            <person name="Andrzejewski T.M."/>
            <person name="Davidsen T.M."/>
            <person name="Wayne K.J."/>
            <person name="Tettelin H."/>
            <person name="Glass J.I."/>
            <person name="Rusch D."/>
            <person name="Podicherti R."/>
            <person name="Tsui H.-C.T."/>
            <person name="Winkler M.E."/>
        </authorList>
    </citation>
    <scope>NUCLEOTIDE SEQUENCE</scope>
</reference>
<evidence type="ECO:0000256" key="1">
    <source>
        <dbReference type="ARBA" id="ARBA00023027"/>
    </source>
</evidence>